<dbReference type="Gene3D" id="3.30.240.20">
    <property type="entry name" value="bsu07140 like domains"/>
    <property type="match status" value="2"/>
</dbReference>
<dbReference type="STRING" id="237069.SAMN05216498_1722"/>
<dbReference type="RefSeq" id="WP_093856194.1">
    <property type="nucleotide sequence ID" value="NZ_BJVZ01000012.1"/>
</dbReference>
<dbReference type="InterPro" id="IPR023090">
    <property type="entry name" value="UPF0702_alpha/beta_dom_sf"/>
</dbReference>
<gene>
    <name evidence="9" type="ORF">SAMN05216498_1722</name>
</gene>
<feature type="transmembrane region" description="Helical" evidence="7">
    <location>
        <begin position="6"/>
        <end position="27"/>
    </location>
</feature>
<evidence type="ECO:0000256" key="6">
    <source>
        <dbReference type="ARBA" id="ARBA00023136"/>
    </source>
</evidence>
<dbReference type="EMBL" id="FNIG01000003">
    <property type="protein sequence ID" value="SDN21358.1"/>
    <property type="molecule type" value="Genomic_DNA"/>
</dbReference>
<evidence type="ECO:0000259" key="8">
    <source>
        <dbReference type="Pfam" id="PF04239"/>
    </source>
</evidence>
<dbReference type="Pfam" id="PF04239">
    <property type="entry name" value="DUF421"/>
    <property type="match status" value="1"/>
</dbReference>
<dbReference type="AlphaFoldDB" id="A0A1G9ZJ54"/>
<feature type="transmembrane region" description="Helical" evidence="7">
    <location>
        <begin position="59"/>
        <end position="82"/>
    </location>
</feature>
<evidence type="ECO:0000256" key="3">
    <source>
        <dbReference type="ARBA" id="ARBA00022475"/>
    </source>
</evidence>
<accession>A0A1G9ZJ54</accession>
<keyword evidence="5 7" id="KW-1133">Transmembrane helix</keyword>
<keyword evidence="10" id="KW-1185">Reference proteome</keyword>
<feature type="domain" description="YetF C-terminal" evidence="8">
    <location>
        <begin position="83"/>
        <end position="202"/>
    </location>
</feature>
<keyword evidence="6 7" id="KW-0472">Membrane</keyword>
<dbReference type="GO" id="GO:0005886">
    <property type="term" value="C:plasma membrane"/>
    <property type="evidence" value="ECO:0007669"/>
    <property type="project" value="UniProtKB-SubCell"/>
</dbReference>
<dbReference type="PANTHER" id="PTHR34582:SF6">
    <property type="entry name" value="UPF0702 TRANSMEMBRANE PROTEIN YCAP"/>
    <property type="match status" value="1"/>
</dbReference>
<organism evidence="9 10">
    <name type="scientific">Tenuibacillus multivorans</name>
    <dbReference type="NCBI Taxonomy" id="237069"/>
    <lineage>
        <taxon>Bacteria</taxon>
        <taxon>Bacillati</taxon>
        <taxon>Bacillota</taxon>
        <taxon>Bacilli</taxon>
        <taxon>Bacillales</taxon>
        <taxon>Bacillaceae</taxon>
        <taxon>Tenuibacillus</taxon>
    </lineage>
</organism>
<name>A0A1G9ZJ54_9BACI</name>
<reference evidence="9 10" key="1">
    <citation type="submission" date="2016-10" db="EMBL/GenBank/DDBJ databases">
        <authorList>
            <person name="de Groot N.N."/>
        </authorList>
    </citation>
    <scope>NUCLEOTIDE SEQUENCE [LARGE SCALE GENOMIC DNA]</scope>
    <source>
        <strain evidence="9 10">CGMCC 1.3442</strain>
    </source>
</reference>
<evidence type="ECO:0000256" key="1">
    <source>
        <dbReference type="ARBA" id="ARBA00004651"/>
    </source>
</evidence>
<keyword evidence="4 7" id="KW-0812">Transmembrane</keyword>
<evidence type="ECO:0000313" key="10">
    <source>
        <dbReference type="Proteomes" id="UP000199334"/>
    </source>
</evidence>
<evidence type="ECO:0000313" key="9">
    <source>
        <dbReference type="EMBL" id="SDN21358.1"/>
    </source>
</evidence>
<evidence type="ECO:0000256" key="5">
    <source>
        <dbReference type="ARBA" id="ARBA00022989"/>
    </source>
</evidence>
<dbReference type="Proteomes" id="UP000199334">
    <property type="component" value="Unassembled WGS sequence"/>
</dbReference>
<evidence type="ECO:0000256" key="4">
    <source>
        <dbReference type="ARBA" id="ARBA00022692"/>
    </source>
</evidence>
<protein>
    <submittedName>
        <fullName evidence="9">Uncharacterized membrane protein YcaP, DUF421 family</fullName>
    </submittedName>
</protein>
<dbReference type="PANTHER" id="PTHR34582">
    <property type="entry name" value="UPF0702 TRANSMEMBRANE PROTEIN YCAP"/>
    <property type="match status" value="1"/>
</dbReference>
<dbReference type="InterPro" id="IPR007353">
    <property type="entry name" value="DUF421"/>
</dbReference>
<feature type="transmembrane region" description="Helical" evidence="7">
    <location>
        <begin position="34"/>
        <end position="53"/>
    </location>
</feature>
<sequence>MFEDIWLLIIRTLGVYIAIFIVFRLMGKREIGELSVMDLVVFIMLAEIAIFSIENTEDSFFLLLTPMLVLLVVQRFTAFLSLKSNRFREFLDGRPSVIIRNGKINEREMKRQRYNMDDLLVQLRENGIIDLREIELAILETSGKLSVFEKKDHPPSIIEPVIIDGEIQQRTLEKYNLTKEELIKMFESRGVHDFKQISLAQLNDDHQLFIDIKN</sequence>
<keyword evidence="3" id="KW-1003">Cell membrane</keyword>
<proteinExistence type="inferred from homology"/>
<evidence type="ECO:0000256" key="7">
    <source>
        <dbReference type="SAM" id="Phobius"/>
    </source>
</evidence>
<comment type="subcellular location">
    <subcellularLocation>
        <location evidence="1">Cell membrane</location>
        <topology evidence="1">Multi-pass membrane protein</topology>
    </subcellularLocation>
</comment>
<comment type="similarity">
    <text evidence="2">Belongs to the UPF0702 family.</text>
</comment>
<dbReference type="OrthoDB" id="1682423at2"/>
<evidence type="ECO:0000256" key="2">
    <source>
        <dbReference type="ARBA" id="ARBA00006448"/>
    </source>
</evidence>